<dbReference type="Proteomes" id="UP000299102">
    <property type="component" value="Unassembled WGS sequence"/>
</dbReference>
<evidence type="ECO:0000256" key="1">
    <source>
        <dbReference type="SAM" id="MobiDB-lite"/>
    </source>
</evidence>
<sequence>MHLPCKAPYTRRTRTCREYRRHENVTAIEQAQICSTIDKKKKKKIIGQSRYFECDESDSDFSDSEYSTPEPVVLVTGQRPPTPDDDEEVFVDVVPSDSTSTDLLLDAPQPKMSVSSDESAISEEARDQMQLEMAAGTPVVLDYLLNHPITCAIQ</sequence>
<protein>
    <submittedName>
        <fullName evidence="2">Uncharacterized protein</fullName>
    </submittedName>
</protein>
<reference evidence="2 3" key="1">
    <citation type="journal article" date="2019" name="Commun. Biol.">
        <title>The bagworm genome reveals a unique fibroin gene that provides high tensile strength.</title>
        <authorList>
            <person name="Kono N."/>
            <person name="Nakamura H."/>
            <person name="Ohtoshi R."/>
            <person name="Tomita M."/>
            <person name="Numata K."/>
            <person name="Arakawa K."/>
        </authorList>
    </citation>
    <scope>NUCLEOTIDE SEQUENCE [LARGE SCALE GENOMIC DNA]</scope>
</reference>
<dbReference type="AlphaFoldDB" id="A0A4C1TWI6"/>
<accession>A0A4C1TWI6</accession>
<name>A0A4C1TWI6_EUMVA</name>
<evidence type="ECO:0000313" key="2">
    <source>
        <dbReference type="EMBL" id="GBP18350.1"/>
    </source>
</evidence>
<dbReference type="EMBL" id="BGZK01000096">
    <property type="protein sequence ID" value="GBP18350.1"/>
    <property type="molecule type" value="Genomic_DNA"/>
</dbReference>
<gene>
    <name evidence="2" type="ORF">EVAR_14743_1</name>
</gene>
<organism evidence="2 3">
    <name type="scientific">Eumeta variegata</name>
    <name type="common">Bagworm moth</name>
    <name type="synonym">Eumeta japonica</name>
    <dbReference type="NCBI Taxonomy" id="151549"/>
    <lineage>
        <taxon>Eukaryota</taxon>
        <taxon>Metazoa</taxon>
        <taxon>Ecdysozoa</taxon>
        <taxon>Arthropoda</taxon>
        <taxon>Hexapoda</taxon>
        <taxon>Insecta</taxon>
        <taxon>Pterygota</taxon>
        <taxon>Neoptera</taxon>
        <taxon>Endopterygota</taxon>
        <taxon>Lepidoptera</taxon>
        <taxon>Glossata</taxon>
        <taxon>Ditrysia</taxon>
        <taxon>Tineoidea</taxon>
        <taxon>Psychidae</taxon>
        <taxon>Oiketicinae</taxon>
        <taxon>Eumeta</taxon>
    </lineage>
</organism>
<proteinExistence type="predicted"/>
<feature type="region of interest" description="Disordered" evidence="1">
    <location>
        <begin position="99"/>
        <end position="119"/>
    </location>
</feature>
<keyword evidence="3" id="KW-1185">Reference proteome</keyword>
<evidence type="ECO:0000313" key="3">
    <source>
        <dbReference type="Proteomes" id="UP000299102"/>
    </source>
</evidence>
<dbReference type="OrthoDB" id="7425386at2759"/>
<comment type="caution">
    <text evidence="2">The sequence shown here is derived from an EMBL/GenBank/DDBJ whole genome shotgun (WGS) entry which is preliminary data.</text>
</comment>